<evidence type="ECO:0000313" key="1">
    <source>
        <dbReference type="EMBL" id="MDM4014100.1"/>
    </source>
</evidence>
<gene>
    <name evidence="1" type="ORF">QTN89_01575</name>
</gene>
<accession>A0ABT7PC87</accession>
<proteinExistence type="predicted"/>
<dbReference type="EMBL" id="JASZZN010000001">
    <property type="protein sequence ID" value="MDM4014100.1"/>
    <property type="molecule type" value="Genomic_DNA"/>
</dbReference>
<dbReference type="Proteomes" id="UP001239462">
    <property type="component" value="Unassembled WGS sequence"/>
</dbReference>
<comment type="caution">
    <text evidence="1">The sequence shown here is derived from an EMBL/GenBank/DDBJ whole genome shotgun (WGS) entry which is preliminary data.</text>
</comment>
<keyword evidence="2" id="KW-1185">Reference proteome</keyword>
<protein>
    <recommendedName>
        <fullName evidence="3">PEP-CTERM sorting domain-containing protein</fullName>
    </recommendedName>
</protein>
<name>A0ABT7PC87_9BACT</name>
<sequence length="232" mass="25242">MKQLAIRNPTAILFLFLCSTAIEERRCDADVIAYLSETRSTGPGYFQADLHFQATADLIGDDIEYIELDISGSHIDSVPLTNFSMVEFEAAMPFDVWRQIPFGQTPGSESRMVIEPFSPPGTDVFSIQDTQPLTIGTFTFDYGALNLPSSSTITLDIFGTDEDKPTRTTVVGLRSGTDSSLIDLTYSSPLGGSSTTFVTAIPEPSLLAAVVSIATAVSLRRRRSADRPKSIR</sequence>
<reference evidence="1 2" key="1">
    <citation type="submission" date="2023-06" db="EMBL/GenBank/DDBJ databases">
        <title>Roseiconus lacunae JC819 isolated from Gulf of Mannar region, Tamil Nadu.</title>
        <authorList>
            <person name="Pk S."/>
            <person name="Ch S."/>
            <person name="Ch V.R."/>
        </authorList>
    </citation>
    <scope>NUCLEOTIDE SEQUENCE [LARGE SCALE GENOMIC DNA]</scope>
    <source>
        <strain evidence="1 2">JC819</strain>
    </source>
</reference>
<organism evidence="1 2">
    <name type="scientific">Roseiconus lacunae</name>
    <dbReference type="NCBI Taxonomy" id="2605694"/>
    <lineage>
        <taxon>Bacteria</taxon>
        <taxon>Pseudomonadati</taxon>
        <taxon>Planctomycetota</taxon>
        <taxon>Planctomycetia</taxon>
        <taxon>Pirellulales</taxon>
        <taxon>Pirellulaceae</taxon>
        <taxon>Roseiconus</taxon>
    </lineage>
</organism>
<evidence type="ECO:0000313" key="2">
    <source>
        <dbReference type="Proteomes" id="UP001239462"/>
    </source>
</evidence>
<dbReference type="RefSeq" id="WP_289161847.1">
    <property type="nucleotide sequence ID" value="NZ_JASZZN010000001.1"/>
</dbReference>
<evidence type="ECO:0008006" key="3">
    <source>
        <dbReference type="Google" id="ProtNLM"/>
    </source>
</evidence>